<dbReference type="EMBL" id="MU825466">
    <property type="protein sequence ID" value="KAJ7388475.1"/>
    <property type="molecule type" value="Genomic_DNA"/>
</dbReference>
<dbReference type="AlphaFoldDB" id="A0A9W9ZVW4"/>
<feature type="chain" id="PRO_5040755429" evidence="1">
    <location>
        <begin position="17"/>
        <end position="384"/>
    </location>
</feature>
<sequence>MGPLIIVLFLAQGGWAAQCDKDSGPSGATGCVQIQNYNNQYQWTTCLTNAYIQQKSDHMHTCVDRSETYCLYQCMLEMHNKTSGPVSEDCSCQSVNSTSNPYNLSPTTSLPSECYSPCGDSCDWYRNCLEKKYPCEATSNAYAIRYAETFCKLYDKRFSSFSQDAQKWINGVRKCLQVVLVPLLRPWTKPTCQGIRQKAFASHTPCYMHPGKDVPSVCDLGCWQYFKIFWTIKGSFTALDTAWESIKGMWNIGTKCGVSSQVHKCLVGRKADAQSRFADGVGSAIASALKWNTDVMDWMAHPDSGTKPEDSKTSHIIMVLADKKPWTIQEFGLAVEEGRLLLNVHGSKVWVKSLATCSDKSCDNTQTLAVFRQTSKMGGYHGKQ</sequence>
<gene>
    <name evidence="2" type="ORF">OS493_037385</name>
</gene>
<protein>
    <submittedName>
        <fullName evidence="2">Uncharacterized protein</fullName>
    </submittedName>
</protein>
<reference evidence="2" key="1">
    <citation type="submission" date="2023-01" db="EMBL/GenBank/DDBJ databases">
        <title>Genome assembly of the deep-sea coral Lophelia pertusa.</title>
        <authorList>
            <person name="Herrera S."/>
            <person name="Cordes E."/>
        </authorList>
    </citation>
    <scope>NUCLEOTIDE SEQUENCE</scope>
    <source>
        <strain evidence="2">USNM1676648</strain>
        <tissue evidence="2">Polyp</tissue>
    </source>
</reference>
<evidence type="ECO:0000256" key="1">
    <source>
        <dbReference type="SAM" id="SignalP"/>
    </source>
</evidence>
<dbReference type="Proteomes" id="UP001163046">
    <property type="component" value="Unassembled WGS sequence"/>
</dbReference>
<organism evidence="2 3">
    <name type="scientific">Desmophyllum pertusum</name>
    <dbReference type="NCBI Taxonomy" id="174260"/>
    <lineage>
        <taxon>Eukaryota</taxon>
        <taxon>Metazoa</taxon>
        <taxon>Cnidaria</taxon>
        <taxon>Anthozoa</taxon>
        <taxon>Hexacorallia</taxon>
        <taxon>Scleractinia</taxon>
        <taxon>Caryophylliina</taxon>
        <taxon>Caryophylliidae</taxon>
        <taxon>Desmophyllum</taxon>
    </lineage>
</organism>
<evidence type="ECO:0000313" key="3">
    <source>
        <dbReference type="Proteomes" id="UP001163046"/>
    </source>
</evidence>
<keyword evidence="3" id="KW-1185">Reference proteome</keyword>
<proteinExistence type="predicted"/>
<comment type="caution">
    <text evidence="2">The sequence shown here is derived from an EMBL/GenBank/DDBJ whole genome shotgun (WGS) entry which is preliminary data.</text>
</comment>
<name>A0A9W9ZVW4_9CNID</name>
<dbReference type="OrthoDB" id="9983261at2759"/>
<evidence type="ECO:0000313" key="2">
    <source>
        <dbReference type="EMBL" id="KAJ7388475.1"/>
    </source>
</evidence>
<keyword evidence="1" id="KW-0732">Signal</keyword>
<feature type="signal peptide" evidence="1">
    <location>
        <begin position="1"/>
        <end position="16"/>
    </location>
</feature>
<accession>A0A9W9ZVW4</accession>